<sequence length="129" mass="14724">MEYEGDELMQSLILLALIATSRVKPFSALSRPQFFTSIFYWQGAYKRKPKFDIFFNSTCLITCSAGQRQLVCLARALLRKPRVLLLDEATSHMDGDTDKLIQSTVRQCFSNCTVLTIAHRLNTILDNDK</sequence>
<accession>A0A9J6H6F7</accession>
<dbReference type="GO" id="GO:0042626">
    <property type="term" value="F:ATPase-coupled transmembrane transporter activity"/>
    <property type="evidence" value="ECO:0007669"/>
    <property type="project" value="TreeGrafter"/>
</dbReference>
<evidence type="ECO:0000313" key="7">
    <source>
        <dbReference type="Proteomes" id="UP000821853"/>
    </source>
</evidence>
<dbReference type="GO" id="GO:0005524">
    <property type="term" value="F:ATP binding"/>
    <property type="evidence" value="ECO:0007669"/>
    <property type="project" value="UniProtKB-KW"/>
</dbReference>
<keyword evidence="3" id="KW-0547">Nucleotide-binding</keyword>
<dbReference type="Gene3D" id="3.40.50.300">
    <property type="entry name" value="P-loop containing nucleotide triphosphate hydrolases"/>
    <property type="match status" value="1"/>
</dbReference>
<evidence type="ECO:0000256" key="1">
    <source>
        <dbReference type="ARBA" id="ARBA00004127"/>
    </source>
</evidence>
<dbReference type="GO" id="GO:0016020">
    <property type="term" value="C:membrane"/>
    <property type="evidence" value="ECO:0007669"/>
    <property type="project" value="TreeGrafter"/>
</dbReference>
<dbReference type="Proteomes" id="UP000821853">
    <property type="component" value="Unassembled WGS sequence"/>
</dbReference>
<comment type="subcellular location">
    <subcellularLocation>
        <location evidence="1">Endomembrane system</location>
        <topology evidence="1">Multi-pass membrane protein</topology>
    </subcellularLocation>
</comment>
<keyword evidence="2" id="KW-0677">Repeat</keyword>
<reference evidence="6 7" key="1">
    <citation type="journal article" date="2020" name="Cell">
        <title>Large-Scale Comparative Analyses of Tick Genomes Elucidate Their Genetic Diversity and Vector Capacities.</title>
        <authorList>
            <consortium name="Tick Genome and Microbiome Consortium (TIGMIC)"/>
            <person name="Jia N."/>
            <person name="Wang J."/>
            <person name="Shi W."/>
            <person name="Du L."/>
            <person name="Sun Y."/>
            <person name="Zhan W."/>
            <person name="Jiang J.F."/>
            <person name="Wang Q."/>
            <person name="Zhang B."/>
            <person name="Ji P."/>
            <person name="Bell-Sakyi L."/>
            <person name="Cui X.M."/>
            <person name="Yuan T.T."/>
            <person name="Jiang B.G."/>
            <person name="Yang W.F."/>
            <person name="Lam T.T."/>
            <person name="Chang Q.C."/>
            <person name="Ding S.J."/>
            <person name="Wang X.J."/>
            <person name="Zhu J.G."/>
            <person name="Ruan X.D."/>
            <person name="Zhao L."/>
            <person name="Wei J.T."/>
            <person name="Ye R.Z."/>
            <person name="Que T.C."/>
            <person name="Du C.H."/>
            <person name="Zhou Y.H."/>
            <person name="Cheng J.X."/>
            <person name="Dai P.F."/>
            <person name="Guo W.B."/>
            <person name="Han X.H."/>
            <person name="Huang E.J."/>
            <person name="Li L.F."/>
            <person name="Wei W."/>
            <person name="Gao Y.C."/>
            <person name="Liu J.Z."/>
            <person name="Shao H.Z."/>
            <person name="Wang X."/>
            <person name="Wang C.C."/>
            <person name="Yang T.C."/>
            <person name="Huo Q.B."/>
            <person name="Li W."/>
            <person name="Chen H.Y."/>
            <person name="Chen S.E."/>
            <person name="Zhou L.G."/>
            <person name="Ni X.B."/>
            <person name="Tian J.H."/>
            <person name="Sheng Y."/>
            <person name="Liu T."/>
            <person name="Pan Y.S."/>
            <person name="Xia L.Y."/>
            <person name="Li J."/>
            <person name="Zhao F."/>
            <person name="Cao W.C."/>
        </authorList>
    </citation>
    <scope>NUCLEOTIDE SEQUENCE [LARGE SCALE GENOMIC DNA]</scope>
    <source>
        <strain evidence="6">HaeL-2018</strain>
    </source>
</reference>
<dbReference type="InterPro" id="IPR050173">
    <property type="entry name" value="ABC_transporter_C-like"/>
</dbReference>
<evidence type="ECO:0000256" key="4">
    <source>
        <dbReference type="ARBA" id="ARBA00022840"/>
    </source>
</evidence>
<evidence type="ECO:0000256" key="2">
    <source>
        <dbReference type="ARBA" id="ARBA00022737"/>
    </source>
</evidence>
<dbReference type="OrthoDB" id="6503007at2759"/>
<keyword evidence="4" id="KW-0067">ATP-binding</keyword>
<feature type="domain" description="ABC transporter" evidence="5">
    <location>
        <begin position="61"/>
        <end position="91"/>
    </location>
</feature>
<organism evidence="6 7">
    <name type="scientific">Haemaphysalis longicornis</name>
    <name type="common">Bush tick</name>
    <dbReference type="NCBI Taxonomy" id="44386"/>
    <lineage>
        <taxon>Eukaryota</taxon>
        <taxon>Metazoa</taxon>
        <taxon>Ecdysozoa</taxon>
        <taxon>Arthropoda</taxon>
        <taxon>Chelicerata</taxon>
        <taxon>Arachnida</taxon>
        <taxon>Acari</taxon>
        <taxon>Parasitiformes</taxon>
        <taxon>Ixodida</taxon>
        <taxon>Ixodoidea</taxon>
        <taxon>Ixodidae</taxon>
        <taxon>Haemaphysalinae</taxon>
        <taxon>Haemaphysalis</taxon>
    </lineage>
</organism>
<evidence type="ECO:0000313" key="6">
    <source>
        <dbReference type="EMBL" id="KAH9382664.1"/>
    </source>
</evidence>
<dbReference type="PANTHER" id="PTHR24223:SF443">
    <property type="entry name" value="MULTIDRUG-RESISTANCE LIKE PROTEIN 1, ISOFORM I"/>
    <property type="match status" value="1"/>
</dbReference>
<dbReference type="InterPro" id="IPR027417">
    <property type="entry name" value="P-loop_NTPase"/>
</dbReference>
<dbReference type="EMBL" id="JABSTR010000117">
    <property type="protein sequence ID" value="KAH9382664.1"/>
    <property type="molecule type" value="Genomic_DNA"/>
</dbReference>
<dbReference type="InterPro" id="IPR003439">
    <property type="entry name" value="ABC_transporter-like_ATP-bd"/>
</dbReference>
<name>A0A9J6H6F7_HAELO</name>
<protein>
    <recommendedName>
        <fullName evidence="5">ABC transporter domain-containing protein</fullName>
    </recommendedName>
</protein>
<dbReference type="PANTHER" id="PTHR24223">
    <property type="entry name" value="ATP-BINDING CASSETTE SUB-FAMILY C"/>
    <property type="match status" value="1"/>
</dbReference>
<evidence type="ECO:0000256" key="3">
    <source>
        <dbReference type="ARBA" id="ARBA00022741"/>
    </source>
</evidence>
<dbReference type="Pfam" id="PF00005">
    <property type="entry name" value="ABC_tran"/>
    <property type="match status" value="1"/>
</dbReference>
<dbReference type="VEuPathDB" id="VectorBase:HLOH_047985"/>
<proteinExistence type="predicted"/>
<dbReference type="GO" id="GO:0016887">
    <property type="term" value="F:ATP hydrolysis activity"/>
    <property type="evidence" value="ECO:0007669"/>
    <property type="project" value="InterPro"/>
</dbReference>
<keyword evidence="7" id="KW-1185">Reference proteome</keyword>
<dbReference type="GO" id="GO:0012505">
    <property type="term" value="C:endomembrane system"/>
    <property type="evidence" value="ECO:0007669"/>
    <property type="project" value="UniProtKB-SubCell"/>
</dbReference>
<comment type="caution">
    <text evidence="6">The sequence shown here is derived from an EMBL/GenBank/DDBJ whole genome shotgun (WGS) entry which is preliminary data.</text>
</comment>
<dbReference type="SUPFAM" id="SSF52540">
    <property type="entry name" value="P-loop containing nucleoside triphosphate hydrolases"/>
    <property type="match status" value="1"/>
</dbReference>
<gene>
    <name evidence="6" type="ORF">HPB48_023218</name>
</gene>
<evidence type="ECO:0000259" key="5">
    <source>
        <dbReference type="Pfam" id="PF00005"/>
    </source>
</evidence>
<dbReference type="AlphaFoldDB" id="A0A9J6H6F7"/>